<dbReference type="GO" id="GO:0015562">
    <property type="term" value="F:efflux transmembrane transporter activity"/>
    <property type="evidence" value="ECO:0007669"/>
    <property type="project" value="TreeGrafter"/>
</dbReference>
<evidence type="ECO:0000259" key="5">
    <source>
        <dbReference type="Pfam" id="PF25954"/>
    </source>
</evidence>
<evidence type="ECO:0000256" key="1">
    <source>
        <dbReference type="ARBA" id="ARBA00009477"/>
    </source>
</evidence>
<dbReference type="PANTHER" id="PTHR30469:SF20">
    <property type="entry name" value="EFFLUX RND TRANSPORTER PERIPLASMIC ADAPTOR SUBUNIT"/>
    <property type="match status" value="1"/>
</dbReference>
<evidence type="ECO:0000313" key="6">
    <source>
        <dbReference type="EMBL" id="NLR94096.1"/>
    </source>
</evidence>
<accession>A0A7X8XYC7</accession>
<dbReference type="Gene3D" id="2.40.50.100">
    <property type="match status" value="1"/>
</dbReference>
<dbReference type="Gene3D" id="2.40.420.20">
    <property type="match status" value="1"/>
</dbReference>
<dbReference type="EMBL" id="JABAIL010000009">
    <property type="protein sequence ID" value="NLR94096.1"/>
    <property type="molecule type" value="Genomic_DNA"/>
</dbReference>
<evidence type="ECO:0000259" key="4">
    <source>
        <dbReference type="Pfam" id="PF25917"/>
    </source>
</evidence>
<keyword evidence="7" id="KW-1185">Reference proteome</keyword>
<evidence type="ECO:0000313" key="7">
    <source>
        <dbReference type="Proteomes" id="UP000585050"/>
    </source>
</evidence>
<dbReference type="Pfam" id="PF25954">
    <property type="entry name" value="Beta-barrel_RND_2"/>
    <property type="match status" value="1"/>
</dbReference>
<evidence type="ECO:0000259" key="3">
    <source>
        <dbReference type="Pfam" id="PF25876"/>
    </source>
</evidence>
<dbReference type="Gene3D" id="2.40.30.170">
    <property type="match status" value="1"/>
</dbReference>
<feature type="domain" description="CusB-like beta-barrel" evidence="5">
    <location>
        <begin position="183"/>
        <end position="253"/>
    </location>
</feature>
<dbReference type="Pfam" id="PF25917">
    <property type="entry name" value="BSH_RND"/>
    <property type="match status" value="1"/>
</dbReference>
<dbReference type="InterPro" id="IPR058624">
    <property type="entry name" value="MdtA-like_HH"/>
</dbReference>
<organism evidence="6 7">
    <name type="scientific">Flammeovirga agarivorans</name>
    <dbReference type="NCBI Taxonomy" id="2726742"/>
    <lineage>
        <taxon>Bacteria</taxon>
        <taxon>Pseudomonadati</taxon>
        <taxon>Bacteroidota</taxon>
        <taxon>Cytophagia</taxon>
        <taxon>Cytophagales</taxon>
        <taxon>Flammeovirgaceae</taxon>
        <taxon>Flammeovirga</taxon>
    </lineage>
</organism>
<keyword evidence="2" id="KW-0175">Coiled coil</keyword>
<dbReference type="RefSeq" id="WP_168884807.1">
    <property type="nucleotide sequence ID" value="NZ_JABAIL010000009.1"/>
</dbReference>
<dbReference type="Pfam" id="PF25876">
    <property type="entry name" value="HH_MFP_RND"/>
    <property type="match status" value="1"/>
</dbReference>
<dbReference type="GO" id="GO:1990281">
    <property type="term" value="C:efflux pump complex"/>
    <property type="evidence" value="ECO:0007669"/>
    <property type="project" value="TreeGrafter"/>
</dbReference>
<proteinExistence type="inferred from homology"/>
<dbReference type="SUPFAM" id="SSF111369">
    <property type="entry name" value="HlyD-like secretion proteins"/>
    <property type="match status" value="1"/>
</dbReference>
<feature type="domain" description="Multidrug resistance protein MdtA-like barrel-sandwich hybrid" evidence="4">
    <location>
        <begin position="49"/>
        <end position="169"/>
    </location>
</feature>
<dbReference type="InterPro" id="IPR058625">
    <property type="entry name" value="MdtA-like_BSH"/>
</dbReference>
<gene>
    <name evidence="6" type="ORF">HGP29_23035</name>
</gene>
<dbReference type="Proteomes" id="UP000585050">
    <property type="component" value="Unassembled WGS sequence"/>
</dbReference>
<feature type="domain" description="Multidrug resistance protein MdtA-like alpha-helical hairpin" evidence="3">
    <location>
        <begin position="88"/>
        <end position="144"/>
    </location>
</feature>
<evidence type="ECO:0000256" key="2">
    <source>
        <dbReference type="SAM" id="Coils"/>
    </source>
</evidence>
<name>A0A7X8XYC7_9BACT</name>
<dbReference type="InterPro" id="IPR006143">
    <property type="entry name" value="RND_pump_MFP"/>
</dbReference>
<comment type="caution">
    <text evidence="6">The sequence shown here is derived from an EMBL/GenBank/DDBJ whole genome shotgun (WGS) entry which is preliminary data.</text>
</comment>
<sequence length="342" mass="38561">MITFLVGCTSKKEEEQNKKPQLVKVVQLNESNQYKTKIVTGVSAPNKEVNLSFRVSGPLSKFTLEEGQYIRKGDFIGQIDQRDFQLAVQKAEASFQMAKLEKKRAKKLFLSNNISKQHYDQAILNFETAKVNLNNAENALKDTRLVSPFSGYVKTTSVEQGEHVRASQRIITLQDFSKVRVLCNVPEEMVLNKEQIDHIQVVFDGMPKKTFQAKIIEISNDTENINYAYPMILEVDNHETSLLSGMTAELYFNLTTINFNTAILPTNAVMASPNGQRFVWGVHPDHQTLSPVQVKIEKLLNDNKMMVQIEEPADFIVSAGATFLSDGQKVRTIQDNSIITAN</sequence>
<dbReference type="AlphaFoldDB" id="A0A7X8XYC7"/>
<dbReference type="Gene3D" id="1.10.287.470">
    <property type="entry name" value="Helix hairpin bin"/>
    <property type="match status" value="1"/>
</dbReference>
<dbReference type="InterPro" id="IPR058792">
    <property type="entry name" value="Beta-barrel_RND_2"/>
</dbReference>
<comment type="similarity">
    <text evidence="1">Belongs to the membrane fusion protein (MFP) (TC 8.A.1) family.</text>
</comment>
<dbReference type="PANTHER" id="PTHR30469">
    <property type="entry name" value="MULTIDRUG RESISTANCE PROTEIN MDTA"/>
    <property type="match status" value="1"/>
</dbReference>
<dbReference type="NCBIfam" id="TIGR01730">
    <property type="entry name" value="RND_mfp"/>
    <property type="match status" value="1"/>
</dbReference>
<protein>
    <submittedName>
        <fullName evidence="6">Efflux RND transporter periplasmic adaptor subunit</fullName>
    </submittedName>
</protein>
<reference evidence="6 7" key="1">
    <citation type="submission" date="2020-04" db="EMBL/GenBank/DDBJ databases">
        <title>Flammeovirga sp. SR4, a novel species isolated from seawater.</title>
        <authorList>
            <person name="Wang X."/>
        </authorList>
    </citation>
    <scope>NUCLEOTIDE SEQUENCE [LARGE SCALE GENOMIC DNA]</scope>
    <source>
        <strain evidence="6 7">SR4</strain>
    </source>
</reference>
<feature type="coiled-coil region" evidence="2">
    <location>
        <begin position="88"/>
        <end position="139"/>
    </location>
</feature>